<dbReference type="SUPFAM" id="SSF56801">
    <property type="entry name" value="Acetyl-CoA synthetase-like"/>
    <property type="match status" value="1"/>
</dbReference>
<feature type="domain" description="AMP-dependent synthetase/ligase" evidence="1">
    <location>
        <begin position="13"/>
        <end position="336"/>
    </location>
</feature>
<evidence type="ECO:0000313" key="4">
    <source>
        <dbReference type="Proteomes" id="UP000521868"/>
    </source>
</evidence>
<proteinExistence type="predicted"/>
<dbReference type="GO" id="GO:0016877">
    <property type="term" value="F:ligase activity, forming carbon-sulfur bonds"/>
    <property type="evidence" value="ECO:0007669"/>
    <property type="project" value="UniProtKB-ARBA"/>
</dbReference>
<dbReference type="Pfam" id="PF00501">
    <property type="entry name" value="AMP-binding"/>
    <property type="match status" value="1"/>
</dbReference>
<dbReference type="RefSeq" id="WP_168109728.1">
    <property type="nucleotide sequence ID" value="NZ_VTOX01000011.1"/>
</dbReference>
<dbReference type="PROSITE" id="PS00455">
    <property type="entry name" value="AMP_BINDING"/>
    <property type="match status" value="1"/>
</dbReference>
<gene>
    <name evidence="3" type="ORF">RAMLITH_22530</name>
</gene>
<name>A0A7X6I8R5_9BURK</name>
<dbReference type="InterPro" id="IPR045851">
    <property type="entry name" value="AMP-bd_C_sf"/>
</dbReference>
<dbReference type="Pfam" id="PF13193">
    <property type="entry name" value="AMP-binding_C"/>
    <property type="match status" value="1"/>
</dbReference>
<evidence type="ECO:0000313" key="3">
    <source>
        <dbReference type="EMBL" id="NKE68601.1"/>
    </source>
</evidence>
<dbReference type="PANTHER" id="PTHR43767">
    <property type="entry name" value="LONG-CHAIN-FATTY-ACID--COA LIGASE"/>
    <property type="match status" value="1"/>
</dbReference>
<dbReference type="InterPro" id="IPR050237">
    <property type="entry name" value="ATP-dep_AMP-bd_enzyme"/>
</dbReference>
<keyword evidence="3" id="KW-0436">Ligase</keyword>
<dbReference type="InterPro" id="IPR042099">
    <property type="entry name" value="ANL_N_sf"/>
</dbReference>
<dbReference type="AlphaFoldDB" id="A0A7X6I8R5"/>
<dbReference type="Gene3D" id="3.30.300.30">
    <property type="match status" value="1"/>
</dbReference>
<sequence>MNAVPWSAQLRALAARFGDAPAVTAEHGGTLSYAGLSDRAHALAEVLAARGIAAGTPVAILLPNCAESVWCAYGVRLAGAADTPLGWGSTGEEVAWAAQLAGFRTVITTADRAEAVRALGLDPLLPGSVRATPGGQAAWDAVPADATGRVLFTSGTTGKPKGVRYSHGRRWIAEQLLRATLPFTPARRSRLLLVTPFAHGASLLTFAWCEYGGEVLLEGGVDPARVRTLLRRGGVDALFAPPTVIAKLAAALGDERFEGVRCIFTGTQPLPPGLYAKACAMFGPVVRVTYGKTECFNPITVLEAPDTHDWFTQQPVPPGACVGWPAPGVEVEIRDGQVWLRSSHMSEELVGPDGPIPHADGWHATGDLGRIDDRGRLVLLGRVADVIKSGGYRVNPDEIEALLAGLPGCGAVCVAGLPSEYWGEIIIAVAEHAQPGWEDAVRGRVAALSKHKQPRLFVALPALPRNAQGKISRREVVRCVLATHRLADGAHPALSPKPEEELQWNT</sequence>
<dbReference type="Gene3D" id="3.40.50.12780">
    <property type="entry name" value="N-terminal domain of ligase-like"/>
    <property type="match status" value="1"/>
</dbReference>
<keyword evidence="4" id="KW-1185">Reference proteome</keyword>
<evidence type="ECO:0000259" key="2">
    <source>
        <dbReference type="Pfam" id="PF13193"/>
    </source>
</evidence>
<dbReference type="InterPro" id="IPR020845">
    <property type="entry name" value="AMP-binding_CS"/>
</dbReference>
<reference evidence="3 4" key="1">
    <citation type="journal article" date="2020" name="Nature">
        <title>Bacterial chemolithoautotrophy via manganese oxidation.</title>
        <authorList>
            <person name="Yu H."/>
            <person name="Leadbetter J.R."/>
        </authorList>
    </citation>
    <scope>NUCLEOTIDE SEQUENCE [LARGE SCALE GENOMIC DNA]</scope>
    <source>
        <strain evidence="3 4">RBP-1</strain>
    </source>
</reference>
<feature type="domain" description="AMP-binding enzyme C-terminal" evidence="2">
    <location>
        <begin position="398"/>
        <end position="470"/>
    </location>
</feature>
<organism evidence="3 4">
    <name type="scientific">Ramlibacter lithotrophicus</name>
    <dbReference type="NCBI Taxonomy" id="2606681"/>
    <lineage>
        <taxon>Bacteria</taxon>
        <taxon>Pseudomonadati</taxon>
        <taxon>Pseudomonadota</taxon>
        <taxon>Betaproteobacteria</taxon>
        <taxon>Burkholderiales</taxon>
        <taxon>Comamonadaceae</taxon>
        <taxon>Ramlibacter</taxon>
    </lineage>
</organism>
<dbReference type="EMBL" id="VTOX01000011">
    <property type="protein sequence ID" value="NKE68601.1"/>
    <property type="molecule type" value="Genomic_DNA"/>
</dbReference>
<accession>A0A7X6I8R5</accession>
<dbReference type="InterPro" id="IPR025110">
    <property type="entry name" value="AMP-bd_C"/>
</dbReference>
<protein>
    <submittedName>
        <fullName evidence="3">Acyl--CoA ligase</fullName>
    </submittedName>
</protein>
<dbReference type="PANTHER" id="PTHR43767:SF10">
    <property type="entry name" value="SURFACTIN SYNTHASE SUBUNIT 1"/>
    <property type="match status" value="1"/>
</dbReference>
<dbReference type="InterPro" id="IPR000873">
    <property type="entry name" value="AMP-dep_synth/lig_dom"/>
</dbReference>
<dbReference type="Proteomes" id="UP000521868">
    <property type="component" value="Unassembled WGS sequence"/>
</dbReference>
<comment type="caution">
    <text evidence="3">The sequence shown here is derived from an EMBL/GenBank/DDBJ whole genome shotgun (WGS) entry which is preliminary data.</text>
</comment>
<evidence type="ECO:0000259" key="1">
    <source>
        <dbReference type="Pfam" id="PF00501"/>
    </source>
</evidence>